<sequence length="182" mass="18403">MNEHNHGEREAAATALRPSHAARAESAAARAAALSRYVEQHGSGNHADAVWKSAHAARVAAQALAVLSESAPDTAADSRCARNAAASAAQASQMAQLVDDAAEAAETAVAAYQAALKASLTAGAAAGAKHKGTDEQLNAEADAAEKDAVVAAEHAGWIRPGETVPAVSTGVRSPEVMTMLHL</sequence>
<protein>
    <submittedName>
        <fullName evidence="2">Uncharacterized protein</fullName>
    </submittedName>
</protein>
<evidence type="ECO:0000313" key="3">
    <source>
        <dbReference type="Proteomes" id="UP001501637"/>
    </source>
</evidence>
<dbReference type="EMBL" id="BAAAUG010000219">
    <property type="protein sequence ID" value="GAA3151201.1"/>
    <property type="molecule type" value="Genomic_DNA"/>
</dbReference>
<proteinExistence type="predicted"/>
<comment type="caution">
    <text evidence="2">The sequence shown here is derived from an EMBL/GenBank/DDBJ whole genome shotgun (WGS) entry which is preliminary data.</text>
</comment>
<dbReference type="Proteomes" id="UP001501637">
    <property type="component" value="Unassembled WGS sequence"/>
</dbReference>
<gene>
    <name evidence="2" type="ORF">GCM10010449_81910</name>
</gene>
<feature type="region of interest" description="Disordered" evidence="1">
    <location>
        <begin position="1"/>
        <end position="24"/>
    </location>
</feature>
<keyword evidence="3" id="KW-1185">Reference proteome</keyword>
<name>A0ABP6NK45_9ACTN</name>
<accession>A0ABP6NK45</accession>
<dbReference type="RefSeq" id="WP_344530434.1">
    <property type="nucleotide sequence ID" value="NZ_BAAAUG010000219.1"/>
</dbReference>
<feature type="compositionally biased region" description="Basic and acidic residues" evidence="1">
    <location>
        <begin position="1"/>
        <end position="11"/>
    </location>
</feature>
<evidence type="ECO:0000256" key="1">
    <source>
        <dbReference type="SAM" id="MobiDB-lite"/>
    </source>
</evidence>
<organism evidence="2 3">
    <name type="scientific">Streptomyces rectiviolaceus</name>
    <dbReference type="NCBI Taxonomy" id="332591"/>
    <lineage>
        <taxon>Bacteria</taxon>
        <taxon>Bacillati</taxon>
        <taxon>Actinomycetota</taxon>
        <taxon>Actinomycetes</taxon>
        <taxon>Kitasatosporales</taxon>
        <taxon>Streptomycetaceae</taxon>
        <taxon>Streptomyces</taxon>
    </lineage>
</organism>
<evidence type="ECO:0000313" key="2">
    <source>
        <dbReference type="EMBL" id="GAA3151201.1"/>
    </source>
</evidence>
<reference evidence="3" key="1">
    <citation type="journal article" date="2019" name="Int. J. Syst. Evol. Microbiol.">
        <title>The Global Catalogue of Microorganisms (GCM) 10K type strain sequencing project: providing services to taxonomists for standard genome sequencing and annotation.</title>
        <authorList>
            <consortium name="The Broad Institute Genomics Platform"/>
            <consortium name="The Broad Institute Genome Sequencing Center for Infectious Disease"/>
            <person name="Wu L."/>
            <person name="Ma J."/>
        </authorList>
    </citation>
    <scope>NUCLEOTIDE SEQUENCE [LARGE SCALE GENOMIC DNA]</scope>
    <source>
        <strain evidence="3">JCM 9092</strain>
    </source>
</reference>